<name>A0A4Y7PT94_9AGAM</name>
<evidence type="ECO:0000313" key="1">
    <source>
        <dbReference type="EMBL" id="TDL18637.1"/>
    </source>
</evidence>
<dbReference type="VEuPathDB" id="FungiDB:BD410DRAFT_793010"/>
<gene>
    <name evidence="1" type="ORF">BD410DRAFT_793010</name>
</gene>
<accession>A0A4Y7PT94</accession>
<evidence type="ECO:0000313" key="2">
    <source>
        <dbReference type="Proteomes" id="UP000294933"/>
    </source>
</evidence>
<dbReference type="EMBL" id="ML170205">
    <property type="protein sequence ID" value="TDL18637.1"/>
    <property type="molecule type" value="Genomic_DNA"/>
</dbReference>
<proteinExistence type="predicted"/>
<reference evidence="1 2" key="1">
    <citation type="submission" date="2018-06" db="EMBL/GenBank/DDBJ databases">
        <title>A transcriptomic atlas of mushroom development highlights an independent origin of complex multicellularity.</title>
        <authorList>
            <consortium name="DOE Joint Genome Institute"/>
            <person name="Krizsan K."/>
            <person name="Almasi E."/>
            <person name="Merenyi Z."/>
            <person name="Sahu N."/>
            <person name="Viragh M."/>
            <person name="Koszo T."/>
            <person name="Mondo S."/>
            <person name="Kiss B."/>
            <person name="Balint B."/>
            <person name="Kues U."/>
            <person name="Barry K."/>
            <person name="Hegedus J.C."/>
            <person name="Henrissat B."/>
            <person name="Johnson J."/>
            <person name="Lipzen A."/>
            <person name="Ohm R."/>
            <person name="Nagy I."/>
            <person name="Pangilinan J."/>
            <person name="Yan J."/>
            <person name="Xiong Y."/>
            <person name="Grigoriev I.V."/>
            <person name="Hibbett D.S."/>
            <person name="Nagy L.G."/>
        </authorList>
    </citation>
    <scope>NUCLEOTIDE SEQUENCE [LARGE SCALE GENOMIC DNA]</scope>
    <source>
        <strain evidence="1 2">SZMC22713</strain>
    </source>
</reference>
<keyword evidence="2" id="KW-1185">Reference proteome</keyword>
<sequence length="154" mass="17759">MGRPRRTMRLVSSSVTVRYTQTWLTVGFSFQPSPFRMARLGLKYLNKHSPHLTSADCQSFNEPYSNTVFRSWLEVSHFHTSRWYDSHSKEMDFVITLSLLGPLHSFTSLHRNALRPPATTLVISIQDTLRISQNRQSSSFFLFCGASNGELAWR</sequence>
<dbReference type="Proteomes" id="UP000294933">
    <property type="component" value="Unassembled WGS sequence"/>
</dbReference>
<organism evidence="1 2">
    <name type="scientific">Rickenella mellea</name>
    <dbReference type="NCBI Taxonomy" id="50990"/>
    <lineage>
        <taxon>Eukaryota</taxon>
        <taxon>Fungi</taxon>
        <taxon>Dikarya</taxon>
        <taxon>Basidiomycota</taxon>
        <taxon>Agaricomycotina</taxon>
        <taxon>Agaricomycetes</taxon>
        <taxon>Hymenochaetales</taxon>
        <taxon>Rickenellaceae</taxon>
        <taxon>Rickenella</taxon>
    </lineage>
</organism>
<protein>
    <submittedName>
        <fullName evidence="1">Uncharacterized protein</fullName>
    </submittedName>
</protein>
<dbReference type="AlphaFoldDB" id="A0A4Y7PT94"/>